<dbReference type="EMBL" id="CP002955">
    <property type="protein sequence ID" value="AEL25469.1"/>
    <property type="molecule type" value="Genomic_DNA"/>
</dbReference>
<gene>
    <name evidence="2" type="ordered locus">Cycma_1715</name>
</gene>
<dbReference type="KEGG" id="cmr:Cycma_1715"/>
<evidence type="ECO:0000313" key="3">
    <source>
        <dbReference type="Proteomes" id="UP000001635"/>
    </source>
</evidence>
<dbReference type="AlphaFoldDB" id="G0IUS7"/>
<keyword evidence="1" id="KW-1133">Transmembrane helix</keyword>
<dbReference type="OrthoDB" id="9927426at2"/>
<name>G0IUS7_CYCMS</name>
<dbReference type="HOGENOM" id="CLU_2329055_0_0_10"/>
<dbReference type="RefSeq" id="WP_014019764.1">
    <property type="nucleotide sequence ID" value="NC_015914.1"/>
</dbReference>
<accession>G0IUS7</accession>
<feature type="transmembrane region" description="Helical" evidence="1">
    <location>
        <begin position="6"/>
        <end position="23"/>
    </location>
</feature>
<feature type="transmembrane region" description="Helical" evidence="1">
    <location>
        <begin position="78"/>
        <end position="97"/>
    </location>
</feature>
<evidence type="ECO:0000256" key="1">
    <source>
        <dbReference type="SAM" id="Phobius"/>
    </source>
</evidence>
<evidence type="ECO:0000313" key="2">
    <source>
        <dbReference type="EMBL" id="AEL25469.1"/>
    </source>
</evidence>
<organism evidence="2 3">
    <name type="scientific">Cyclobacterium marinum (strain ATCC 25205 / DSM 745 / LMG 13164 / NCIMB 1802)</name>
    <name type="common">Flectobacillus marinus</name>
    <dbReference type="NCBI Taxonomy" id="880070"/>
    <lineage>
        <taxon>Bacteria</taxon>
        <taxon>Pseudomonadati</taxon>
        <taxon>Bacteroidota</taxon>
        <taxon>Cytophagia</taxon>
        <taxon>Cytophagales</taxon>
        <taxon>Cyclobacteriaceae</taxon>
        <taxon>Cyclobacterium</taxon>
    </lineage>
</organism>
<protein>
    <submittedName>
        <fullName evidence="2">Uncharacterized protein</fullName>
    </submittedName>
</protein>
<keyword evidence="3" id="KW-1185">Reference proteome</keyword>
<dbReference type="Proteomes" id="UP000001635">
    <property type="component" value="Chromosome"/>
</dbReference>
<keyword evidence="1" id="KW-0812">Transmembrane</keyword>
<reference evidence="3" key="1">
    <citation type="submission" date="2011-07" db="EMBL/GenBank/DDBJ databases">
        <title>The complete genome of Cyclobacterium marinum DSM 745.</title>
        <authorList>
            <person name="Lucas S."/>
            <person name="Han J."/>
            <person name="Lapidus A."/>
            <person name="Bruce D."/>
            <person name="Goodwin L."/>
            <person name="Pitluck S."/>
            <person name="Peters L."/>
            <person name="Kyrpides N."/>
            <person name="Mavromatis K."/>
            <person name="Ivanova N."/>
            <person name="Ovchinnikova G."/>
            <person name="Chertkov O."/>
            <person name="Detter J.C."/>
            <person name="Tapia R."/>
            <person name="Han C."/>
            <person name="Land M."/>
            <person name="Hauser L."/>
            <person name="Markowitz V."/>
            <person name="Cheng J.-F."/>
            <person name="Hugenholtz P."/>
            <person name="Woyke T."/>
            <person name="Wu D."/>
            <person name="Tindall B."/>
            <person name="Schuetze A."/>
            <person name="Brambilla E."/>
            <person name="Klenk H.-P."/>
            <person name="Eisen J.A."/>
        </authorList>
    </citation>
    <scope>NUCLEOTIDE SEQUENCE [LARGE SCALE GENOMIC DNA]</scope>
    <source>
        <strain evidence="3">ATCC 25205 / DSM 745 / LMG 13164 / NCIMB 1802</strain>
    </source>
</reference>
<keyword evidence="1" id="KW-0472">Membrane</keyword>
<proteinExistence type="predicted"/>
<sequence>MTYLYLVYALFALNVVVGFKIYFQVNSIIKKHELTIKKQSINLQYTAKELAQLIEQTDSEALKQQIHKFIRQTKYNYWLGRIFFLLFIGIVIYLFLID</sequence>